<keyword evidence="1" id="KW-0472">Membrane</keyword>
<evidence type="ECO:0000313" key="3">
    <source>
        <dbReference type="Proteomes" id="UP000326396"/>
    </source>
</evidence>
<evidence type="ECO:0000256" key="1">
    <source>
        <dbReference type="SAM" id="Phobius"/>
    </source>
</evidence>
<accession>A0A5N6NP11</accession>
<feature type="transmembrane region" description="Helical" evidence="1">
    <location>
        <begin position="25"/>
        <end position="43"/>
    </location>
</feature>
<organism evidence="2 3">
    <name type="scientific">Mikania micrantha</name>
    <name type="common">bitter vine</name>
    <dbReference type="NCBI Taxonomy" id="192012"/>
    <lineage>
        <taxon>Eukaryota</taxon>
        <taxon>Viridiplantae</taxon>
        <taxon>Streptophyta</taxon>
        <taxon>Embryophyta</taxon>
        <taxon>Tracheophyta</taxon>
        <taxon>Spermatophyta</taxon>
        <taxon>Magnoliopsida</taxon>
        <taxon>eudicotyledons</taxon>
        <taxon>Gunneridae</taxon>
        <taxon>Pentapetalae</taxon>
        <taxon>asterids</taxon>
        <taxon>campanulids</taxon>
        <taxon>Asterales</taxon>
        <taxon>Asteraceae</taxon>
        <taxon>Asteroideae</taxon>
        <taxon>Heliantheae alliance</taxon>
        <taxon>Eupatorieae</taxon>
        <taxon>Mikania</taxon>
    </lineage>
</organism>
<dbReference type="Proteomes" id="UP000326396">
    <property type="component" value="Linkage Group LG18"/>
</dbReference>
<protein>
    <submittedName>
        <fullName evidence="2">Uncharacterized protein</fullName>
    </submittedName>
</protein>
<evidence type="ECO:0000313" key="2">
    <source>
        <dbReference type="EMBL" id="KAD4983057.1"/>
    </source>
</evidence>
<keyword evidence="1" id="KW-0812">Transmembrane</keyword>
<comment type="caution">
    <text evidence="2">The sequence shown here is derived from an EMBL/GenBank/DDBJ whole genome shotgun (WGS) entry which is preliminary data.</text>
</comment>
<dbReference type="AlphaFoldDB" id="A0A5N6NP11"/>
<name>A0A5N6NP11_9ASTR</name>
<feature type="transmembrane region" description="Helical" evidence="1">
    <location>
        <begin position="143"/>
        <end position="165"/>
    </location>
</feature>
<proteinExistence type="predicted"/>
<reference evidence="2 3" key="1">
    <citation type="submission" date="2019-05" db="EMBL/GenBank/DDBJ databases">
        <title>Mikania micrantha, genome provides insights into the molecular mechanism of rapid growth.</title>
        <authorList>
            <person name="Liu B."/>
        </authorList>
    </citation>
    <scope>NUCLEOTIDE SEQUENCE [LARGE SCALE GENOMIC DNA]</scope>
    <source>
        <strain evidence="2">NLD-2019</strain>
        <tissue evidence="2">Leaf</tissue>
    </source>
</reference>
<sequence>MGSGKVSTELKQLDDTGGSLRELDFFITFTSSFPIGFVVELLCNNRFNDNDRSILFGPIVLLELRLVARVNFQNDRVDVFSSLSSFSDKSSLRRFLWTSTASVSDMTALGFLIWVGRSTPFENSSSADMSDNSRFVLIQKSKAVLMLVVMLVVVVTVAVSDDWLLRSCEKEILGLMKGSEEEQEQTSTAIVGM</sequence>
<gene>
    <name evidence="2" type="ORF">E3N88_19728</name>
</gene>
<keyword evidence="3" id="KW-1185">Reference proteome</keyword>
<dbReference type="EMBL" id="SZYD01000010">
    <property type="protein sequence ID" value="KAD4983057.1"/>
    <property type="molecule type" value="Genomic_DNA"/>
</dbReference>
<keyword evidence="1" id="KW-1133">Transmembrane helix</keyword>